<dbReference type="RefSeq" id="WP_183981502.1">
    <property type="nucleotide sequence ID" value="NZ_JACHEB010000017.1"/>
</dbReference>
<feature type="domain" description="PAS" evidence="5">
    <location>
        <begin position="22"/>
        <end position="62"/>
    </location>
</feature>
<gene>
    <name evidence="6" type="ORF">HDF14_005339</name>
</gene>
<protein>
    <recommendedName>
        <fullName evidence="2">Photoactive yellow protein</fullName>
    </recommendedName>
</protein>
<dbReference type="EMBL" id="JACHEB010000017">
    <property type="protein sequence ID" value="MBB5331690.1"/>
    <property type="molecule type" value="Genomic_DNA"/>
</dbReference>
<evidence type="ECO:0000313" key="6">
    <source>
        <dbReference type="EMBL" id="MBB5331690.1"/>
    </source>
</evidence>
<dbReference type="GO" id="GO:0007602">
    <property type="term" value="P:phototransduction"/>
    <property type="evidence" value="ECO:0007669"/>
    <property type="project" value="InterPro"/>
</dbReference>
<sequence length="121" mass="13555">MDCNFRDTALLNQLEAADDNELDTLPFGVVVMSEDGTVTSYNTAESRLSGLTKATVLGRNFFSSVAPCTNNFMVAHRFETEPAIDSVIDYVFTLGMRPTAVRLRLLKQPTRDRMYLAVELR</sequence>
<dbReference type="Pfam" id="PF00989">
    <property type="entry name" value="PAS"/>
    <property type="match status" value="1"/>
</dbReference>
<keyword evidence="7" id="KW-1185">Reference proteome</keyword>
<organism evidence="6 7">
    <name type="scientific">Tunturiibacter gelidiferens</name>
    <dbReference type="NCBI Taxonomy" id="3069689"/>
    <lineage>
        <taxon>Bacteria</taxon>
        <taxon>Pseudomonadati</taxon>
        <taxon>Acidobacteriota</taxon>
        <taxon>Terriglobia</taxon>
        <taxon>Terriglobales</taxon>
        <taxon>Acidobacteriaceae</taxon>
        <taxon>Tunturiibacter</taxon>
    </lineage>
</organism>
<evidence type="ECO:0000259" key="5">
    <source>
        <dbReference type="PROSITE" id="PS50112"/>
    </source>
</evidence>
<dbReference type="SUPFAM" id="SSF55785">
    <property type="entry name" value="PYP-like sensor domain (PAS domain)"/>
    <property type="match status" value="1"/>
</dbReference>
<dbReference type="GO" id="GO:0006355">
    <property type="term" value="P:regulation of DNA-templated transcription"/>
    <property type="evidence" value="ECO:0007669"/>
    <property type="project" value="InterPro"/>
</dbReference>
<evidence type="ECO:0000256" key="2">
    <source>
        <dbReference type="ARBA" id="ARBA00019243"/>
    </source>
</evidence>
<evidence type="ECO:0000256" key="1">
    <source>
        <dbReference type="ARBA" id="ARBA00009132"/>
    </source>
</evidence>
<dbReference type="InterPro" id="IPR035965">
    <property type="entry name" value="PAS-like_dom_sf"/>
</dbReference>
<keyword evidence="3" id="KW-0157">Chromophore</keyword>
<keyword evidence="4" id="KW-0675">Receptor</keyword>
<evidence type="ECO:0000256" key="4">
    <source>
        <dbReference type="ARBA" id="ARBA00023170"/>
    </source>
</evidence>
<dbReference type="InterPro" id="IPR000014">
    <property type="entry name" value="PAS"/>
</dbReference>
<comment type="similarity">
    <text evidence="1">Belongs to the photoactive yellow protein family.</text>
</comment>
<reference evidence="6 7" key="1">
    <citation type="submission" date="2020-08" db="EMBL/GenBank/DDBJ databases">
        <title>Genomic Encyclopedia of Type Strains, Phase IV (KMG-V): Genome sequencing to study the core and pangenomes of soil and plant-associated prokaryotes.</title>
        <authorList>
            <person name="Whitman W."/>
        </authorList>
    </citation>
    <scope>NUCLEOTIDE SEQUENCE [LARGE SCALE GENOMIC DNA]</scope>
    <source>
        <strain evidence="6 7">X5P2</strain>
    </source>
</reference>
<dbReference type="AlphaFoldDB" id="A0A9X0U725"/>
<dbReference type="Proteomes" id="UP000535182">
    <property type="component" value="Unassembled WGS sequence"/>
</dbReference>
<dbReference type="InterPro" id="IPR012130">
    <property type="entry name" value="PYP"/>
</dbReference>
<dbReference type="GO" id="GO:0009881">
    <property type="term" value="F:photoreceptor activity"/>
    <property type="evidence" value="ECO:0007669"/>
    <property type="project" value="InterPro"/>
</dbReference>
<evidence type="ECO:0000256" key="3">
    <source>
        <dbReference type="ARBA" id="ARBA00022991"/>
    </source>
</evidence>
<accession>A0A9X0U725</accession>
<dbReference type="Gene3D" id="3.30.450.20">
    <property type="entry name" value="PAS domain"/>
    <property type="match status" value="1"/>
</dbReference>
<name>A0A9X0U725_9BACT</name>
<proteinExistence type="inferred from homology"/>
<comment type="caution">
    <text evidence="6">The sequence shown here is derived from an EMBL/GenBank/DDBJ whole genome shotgun (WGS) entry which is preliminary data.</text>
</comment>
<dbReference type="CDD" id="cd00130">
    <property type="entry name" value="PAS"/>
    <property type="match status" value="1"/>
</dbReference>
<dbReference type="InterPro" id="IPR013767">
    <property type="entry name" value="PAS_fold"/>
</dbReference>
<dbReference type="PIRSF" id="PIRSF000087">
    <property type="entry name" value="PYP"/>
    <property type="match status" value="1"/>
</dbReference>
<dbReference type="PROSITE" id="PS50112">
    <property type="entry name" value="PAS"/>
    <property type="match status" value="1"/>
</dbReference>
<evidence type="ECO:0000313" key="7">
    <source>
        <dbReference type="Proteomes" id="UP000535182"/>
    </source>
</evidence>